<dbReference type="EMBL" id="ML977029">
    <property type="protein sequence ID" value="KAF1950011.1"/>
    <property type="molecule type" value="Genomic_DNA"/>
</dbReference>
<dbReference type="Proteomes" id="UP000800035">
    <property type="component" value="Unassembled WGS sequence"/>
</dbReference>
<evidence type="ECO:0000313" key="3">
    <source>
        <dbReference type="Proteomes" id="UP000800035"/>
    </source>
</evidence>
<keyword evidence="3" id="KW-1185">Reference proteome</keyword>
<name>A0A6A5TBQ4_9PLEO</name>
<reference evidence="2" key="1">
    <citation type="journal article" date="2020" name="Stud. Mycol.">
        <title>101 Dothideomycetes genomes: a test case for predicting lifestyles and emergence of pathogens.</title>
        <authorList>
            <person name="Haridas S."/>
            <person name="Albert R."/>
            <person name="Binder M."/>
            <person name="Bloem J."/>
            <person name="Labutti K."/>
            <person name="Salamov A."/>
            <person name="Andreopoulos B."/>
            <person name="Baker S."/>
            <person name="Barry K."/>
            <person name="Bills G."/>
            <person name="Bluhm B."/>
            <person name="Cannon C."/>
            <person name="Castanera R."/>
            <person name="Culley D."/>
            <person name="Daum C."/>
            <person name="Ezra D."/>
            <person name="Gonzalez J."/>
            <person name="Henrissat B."/>
            <person name="Kuo A."/>
            <person name="Liang C."/>
            <person name="Lipzen A."/>
            <person name="Lutzoni F."/>
            <person name="Magnuson J."/>
            <person name="Mondo S."/>
            <person name="Nolan M."/>
            <person name="Ohm R."/>
            <person name="Pangilinan J."/>
            <person name="Park H.-J."/>
            <person name="Ramirez L."/>
            <person name="Alfaro M."/>
            <person name="Sun H."/>
            <person name="Tritt A."/>
            <person name="Yoshinaga Y."/>
            <person name="Zwiers L.-H."/>
            <person name="Turgeon B."/>
            <person name="Goodwin S."/>
            <person name="Spatafora J."/>
            <person name="Crous P."/>
            <person name="Grigoriev I."/>
        </authorList>
    </citation>
    <scope>NUCLEOTIDE SEQUENCE</scope>
    <source>
        <strain evidence="2">CBS 675.92</strain>
    </source>
</reference>
<evidence type="ECO:0000313" key="2">
    <source>
        <dbReference type="EMBL" id="KAF1950011.1"/>
    </source>
</evidence>
<feature type="compositionally biased region" description="Low complexity" evidence="1">
    <location>
        <begin position="50"/>
        <end position="59"/>
    </location>
</feature>
<dbReference type="OrthoDB" id="4158258at2759"/>
<feature type="region of interest" description="Disordered" evidence="1">
    <location>
        <begin position="1"/>
        <end position="70"/>
    </location>
</feature>
<dbReference type="AlphaFoldDB" id="A0A6A5TBQ4"/>
<organism evidence="2 3">
    <name type="scientific">Byssothecium circinans</name>
    <dbReference type="NCBI Taxonomy" id="147558"/>
    <lineage>
        <taxon>Eukaryota</taxon>
        <taxon>Fungi</taxon>
        <taxon>Dikarya</taxon>
        <taxon>Ascomycota</taxon>
        <taxon>Pezizomycotina</taxon>
        <taxon>Dothideomycetes</taxon>
        <taxon>Pleosporomycetidae</taxon>
        <taxon>Pleosporales</taxon>
        <taxon>Massarineae</taxon>
        <taxon>Massarinaceae</taxon>
        <taxon>Byssothecium</taxon>
    </lineage>
</organism>
<accession>A0A6A5TBQ4</accession>
<gene>
    <name evidence="2" type="ORF">CC80DRAFT_497036</name>
</gene>
<evidence type="ECO:0000256" key="1">
    <source>
        <dbReference type="SAM" id="MobiDB-lite"/>
    </source>
</evidence>
<feature type="compositionally biased region" description="Polar residues" evidence="1">
    <location>
        <begin position="15"/>
        <end position="24"/>
    </location>
</feature>
<protein>
    <submittedName>
        <fullName evidence="2">Uncharacterized protein</fullName>
    </submittedName>
</protein>
<proteinExistence type="predicted"/>
<sequence length="189" mass="20399">MSADRKEYIDITAQDDPQNTSTPLSKAEEAAVEHGSGPSEEEDTPPPSYSAPDPSSTTPPQSPTPEEDVRASIQLLRDGDPQETIHVPMIHSVETRNYKKLLSKDRKTVTRTVMVRKMPREHYLKHYAKDPEGNYVGTGKPAADAGLVFVPSKSTPEDILEQVRKVAFGKMHDPGDFGAGAGMAGGSGG</sequence>